<proteinExistence type="predicted"/>
<sequence>MAKEILINMGSISMNMLRYYNFFEFSIFSYHKPSRFCL</sequence>
<comment type="caution">
    <text evidence="1">The sequence shown here is derived from an EMBL/GenBank/DDBJ whole genome shotgun (WGS) entry which is preliminary data.</text>
</comment>
<evidence type="ECO:0000313" key="1">
    <source>
        <dbReference type="EMBL" id="KJV64936.1"/>
    </source>
</evidence>
<name>A0A0F3NB31_ANAPH</name>
<dbReference type="EMBL" id="LANV01000001">
    <property type="protein sequence ID" value="KJV64936.1"/>
    <property type="molecule type" value="Genomic_DNA"/>
</dbReference>
<dbReference type="PATRIC" id="fig|1359152.3.peg.621"/>
<protein>
    <submittedName>
        <fullName evidence="1">Uncharacterized protein</fullName>
    </submittedName>
</protein>
<evidence type="ECO:0000313" key="2">
    <source>
        <dbReference type="Proteomes" id="UP000033441"/>
    </source>
</evidence>
<reference evidence="1 2" key="1">
    <citation type="submission" date="2015-02" db="EMBL/GenBank/DDBJ databases">
        <title>Genome Sequencing of Rickettsiales.</title>
        <authorList>
            <person name="Daugherty S.C."/>
            <person name="Su Q."/>
            <person name="Abolude K."/>
            <person name="Beier-Sexton M."/>
            <person name="Carlyon J.A."/>
            <person name="Carter R."/>
            <person name="Day N.P."/>
            <person name="Dumler S.J."/>
            <person name="Dyachenko V."/>
            <person name="Godinez A."/>
            <person name="Kurtti T.J."/>
            <person name="Lichay M."/>
            <person name="Mullins K.E."/>
            <person name="Ott S."/>
            <person name="Pappas-Brown V."/>
            <person name="Paris D.H."/>
            <person name="Patel P."/>
            <person name="Richards A.L."/>
            <person name="Sadzewicz L."/>
            <person name="Sears K."/>
            <person name="Seidman D."/>
            <person name="Sengamalay N."/>
            <person name="Stenos J."/>
            <person name="Tallon L.J."/>
            <person name="Vincent G."/>
            <person name="Fraser C.M."/>
            <person name="Munderloh U."/>
            <person name="Dunning-Hotopp J.C."/>
        </authorList>
    </citation>
    <scope>NUCLEOTIDE SEQUENCE [LARGE SCALE GENOMIC DNA]</scope>
    <source>
        <strain evidence="1 2">ApMUC09</strain>
    </source>
</reference>
<gene>
    <name evidence="1" type="ORF">APHMUC_0585</name>
</gene>
<dbReference type="AlphaFoldDB" id="A0A0F3NB31"/>
<accession>A0A0F3NB31</accession>
<dbReference type="Proteomes" id="UP000033441">
    <property type="component" value="Unassembled WGS sequence"/>
</dbReference>
<organism evidence="1 2">
    <name type="scientific">Anaplasma phagocytophilum str. ApMUC09</name>
    <dbReference type="NCBI Taxonomy" id="1359152"/>
    <lineage>
        <taxon>Bacteria</taxon>
        <taxon>Pseudomonadati</taxon>
        <taxon>Pseudomonadota</taxon>
        <taxon>Alphaproteobacteria</taxon>
        <taxon>Rickettsiales</taxon>
        <taxon>Anaplasmataceae</taxon>
        <taxon>Anaplasma</taxon>
        <taxon>phagocytophilum group</taxon>
    </lineage>
</organism>